<gene>
    <name evidence="3" type="ORF">DC28_03550</name>
</gene>
<evidence type="ECO:0000259" key="2">
    <source>
        <dbReference type="Pfam" id="PF12697"/>
    </source>
</evidence>
<feature type="domain" description="AB hydrolase-1" evidence="2">
    <location>
        <begin position="26"/>
        <end position="265"/>
    </location>
</feature>
<accession>A0A098R116</accession>
<reference evidence="3 4" key="1">
    <citation type="submission" date="2014-05" db="EMBL/GenBank/DDBJ databases">
        <title>De novo Genome Sequence of Spirocheata sp.</title>
        <authorList>
            <person name="Shivani Y."/>
            <person name="Subhash Y."/>
            <person name="Tushar L."/>
            <person name="Sasikala C."/>
            <person name="Ramana C.V."/>
        </authorList>
    </citation>
    <scope>NUCLEOTIDE SEQUENCE [LARGE SCALE GENOMIC DNA]</scope>
    <source>
        <strain evidence="3 4">JC230</strain>
    </source>
</reference>
<organism evidence="3 4">
    <name type="scientific">Spirochaeta lutea</name>
    <dbReference type="NCBI Taxonomy" id="1480694"/>
    <lineage>
        <taxon>Bacteria</taxon>
        <taxon>Pseudomonadati</taxon>
        <taxon>Spirochaetota</taxon>
        <taxon>Spirochaetia</taxon>
        <taxon>Spirochaetales</taxon>
        <taxon>Spirochaetaceae</taxon>
        <taxon>Spirochaeta</taxon>
    </lineage>
</organism>
<comment type="caution">
    <text evidence="3">The sequence shown here is derived from an EMBL/GenBank/DDBJ whole genome shotgun (WGS) entry which is preliminary data.</text>
</comment>
<dbReference type="Gene3D" id="3.40.50.1820">
    <property type="entry name" value="alpha/beta hydrolase"/>
    <property type="match status" value="1"/>
</dbReference>
<dbReference type="Proteomes" id="UP000029692">
    <property type="component" value="Unassembled WGS sequence"/>
</dbReference>
<proteinExistence type="predicted"/>
<dbReference type="GO" id="GO:0016787">
    <property type="term" value="F:hydrolase activity"/>
    <property type="evidence" value="ECO:0007669"/>
    <property type="project" value="UniProtKB-KW"/>
</dbReference>
<sequence length="278" mass="30610">MENRTYLDGPSKIAYRTYGVPDGSPVLILHGLFGMADNWHTIAGKLVQAARDNGSDIYVVVMDLPDHGFSPWVDELNYRVLADAVVLTIRGLGLVRPVLMGHSMGGKTAMLTAALNPQLISGLIVVDIAPRAYPDGHSGIIQALEELPVSQLETRQAADAALAKSLPSAVLRSFLLKNLRQEEAGYSWLFNIQGISQGYSELRSWHHTDARYDGPMEVIAGAESDYIQPARGDIELIQQYCSDAGVTMINGAGHWVHSHKREEFLRVLTEILSKWHIL</sequence>
<dbReference type="SUPFAM" id="SSF53474">
    <property type="entry name" value="alpha/beta-Hydrolases"/>
    <property type="match status" value="1"/>
</dbReference>
<keyword evidence="4" id="KW-1185">Reference proteome</keyword>
<dbReference type="InterPro" id="IPR000073">
    <property type="entry name" value="AB_hydrolase_1"/>
</dbReference>
<evidence type="ECO:0000256" key="1">
    <source>
        <dbReference type="ARBA" id="ARBA00022801"/>
    </source>
</evidence>
<dbReference type="PANTHER" id="PTHR46118:SF4">
    <property type="entry name" value="PROTEIN ABHD11"/>
    <property type="match status" value="1"/>
</dbReference>
<dbReference type="PANTHER" id="PTHR46118">
    <property type="entry name" value="PROTEIN ABHD11"/>
    <property type="match status" value="1"/>
</dbReference>
<dbReference type="EMBL" id="JNUP01000027">
    <property type="protein sequence ID" value="KGE73466.1"/>
    <property type="molecule type" value="Genomic_DNA"/>
</dbReference>
<dbReference type="Pfam" id="PF12697">
    <property type="entry name" value="Abhydrolase_6"/>
    <property type="match status" value="1"/>
</dbReference>
<evidence type="ECO:0000313" key="3">
    <source>
        <dbReference type="EMBL" id="KGE73466.1"/>
    </source>
</evidence>
<dbReference type="RefSeq" id="WP_037545969.1">
    <property type="nucleotide sequence ID" value="NZ_JNUP01000027.1"/>
</dbReference>
<dbReference type="InterPro" id="IPR029058">
    <property type="entry name" value="AB_hydrolase_fold"/>
</dbReference>
<evidence type="ECO:0000313" key="4">
    <source>
        <dbReference type="Proteomes" id="UP000029692"/>
    </source>
</evidence>
<name>A0A098R116_9SPIO</name>
<dbReference type="AlphaFoldDB" id="A0A098R116"/>
<keyword evidence="1" id="KW-0378">Hydrolase</keyword>
<dbReference type="STRING" id="1480694.DC28_03550"/>
<dbReference type="eggNOG" id="COG0596">
    <property type="taxonomic scope" value="Bacteria"/>
</dbReference>
<protein>
    <recommendedName>
        <fullName evidence="2">AB hydrolase-1 domain-containing protein</fullName>
    </recommendedName>
</protein>